<sequence length="297" mass="33197">MGCCVSTNGSSTKDRDFQLGSADSLKHKSTLESRAPPPSVEEETVKEVLSETPKLKPIKNSQPQQHHHEETHNKSKIHIEQAFLDEKIKPNGFKNELVAFQEEEIYEQEVSEVCSLSETVSTTTFNNDKRDEEYDDDDDGRYGEEVKQRVKRSPVVKLPPRNRSVSGDFGPKRDRIVGKSPNRRTEQSPNKRNNAGGGAGSVSLVQSKESGIYQAGRNGLRPDQKRKDPGESSGRRSRSPATNRSVTGRSRSARRTIASPDRVKTELPENGGSNMEEGHIIPAENSRRKYCFPVRII</sequence>
<gene>
    <name evidence="2" type="ORF">JCGZ_21385</name>
</gene>
<protein>
    <submittedName>
        <fullName evidence="2">Uncharacterized protein</fullName>
    </submittedName>
</protein>
<keyword evidence="3" id="KW-1185">Reference proteome</keyword>
<feature type="compositionally biased region" description="Basic and acidic residues" evidence="1">
    <location>
        <begin position="66"/>
        <end position="79"/>
    </location>
</feature>
<dbReference type="PANTHER" id="PTHR33871:SF1">
    <property type="entry name" value="OS05G0503100 PROTEIN"/>
    <property type="match status" value="1"/>
</dbReference>
<dbReference type="AlphaFoldDB" id="A0A067JN19"/>
<dbReference type="EMBL" id="KK915662">
    <property type="protein sequence ID" value="KDP20914.1"/>
    <property type="molecule type" value="Genomic_DNA"/>
</dbReference>
<reference evidence="2 3" key="1">
    <citation type="journal article" date="2014" name="PLoS ONE">
        <title>Global Analysis of Gene Expression Profiles in Physic Nut (Jatropha curcas L.) Seedlings Exposed to Salt Stress.</title>
        <authorList>
            <person name="Zhang L."/>
            <person name="Zhang C."/>
            <person name="Wu P."/>
            <person name="Chen Y."/>
            <person name="Li M."/>
            <person name="Jiang H."/>
            <person name="Wu G."/>
        </authorList>
    </citation>
    <scope>NUCLEOTIDE SEQUENCE [LARGE SCALE GENOMIC DNA]</scope>
    <source>
        <strain evidence="3">cv. GZQX0401</strain>
        <tissue evidence="2">Young leaves</tissue>
    </source>
</reference>
<evidence type="ECO:0000313" key="2">
    <source>
        <dbReference type="EMBL" id="KDP20914.1"/>
    </source>
</evidence>
<dbReference type="OrthoDB" id="1922230at2759"/>
<feature type="compositionally biased region" description="Polar residues" evidence="1">
    <location>
        <begin position="114"/>
        <end position="126"/>
    </location>
</feature>
<feature type="compositionally biased region" description="Polar residues" evidence="1">
    <location>
        <begin position="240"/>
        <end position="250"/>
    </location>
</feature>
<accession>A0A067JN19</accession>
<evidence type="ECO:0000313" key="3">
    <source>
        <dbReference type="Proteomes" id="UP000027138"/>
    </source>
</evidence>
<feature type="region of interest" description="Disordered" evidence="1">
    <location>
        <begin position="1"/>
        <end position="79"/>
    </location>
</feature>
<organism evidence="2 3">
    <name type="scientific">Jatropha curcas</name>
    <name type="common">Barbados nut</name>
    <dbReference type="NCBI Taxonomy" id="180498"/>
    <lineage>
        <taxon>Eukaryota</taxon>
        <taxon>Viridiplantae</taxon>
        <taxon>Streptophyta</taxon>
        <taxon>Embryophyta</taxon>
        <taxon>Tracheophyta</taxon>
        <taxon>Spermatophyta</taxon>
        <taxon>Magnoliopsida</taxon>
        <taxon>eudicotyledons</taxon>
        <taxon>Gunneridae</taxon>
        <taxon>Pentapetalae</taxon>
        <taxon>rosids</taxon>
        <taxon>fabids</taxon>
        <taxon>Malpighiales</taxon>
        <taxon>Euphorbiaceae</taxon>
        <taxon>Crotonoideae</taxon>
        <taxon>Jatropheae</taxon>
        <taxon>Jatropha</taxon>
    </lineage>
</organism>
<evidence type="ECO:0000256" key="1">
    <source>
        <dbReference type="SAM" id="MobiDB-lite"/>
    </source>
</evidence>
<name>A0A067JN19_JATCU</name>
<feature type="compositionally biased region" description="Polar residues" evidence="1">
    <location>
        <begin position="1"/>
        <end position="11"/>
    </location>
</feature>
<dbReference type="PANTHER" id="PTHR33871">
    <property type="entry name" value="OS05G0503100 PROTEIN-RELATED"/>
    <property type="match status" value="1"/>
</dbReference>
<feature type="compositionally biased region" description="Basic and acidic residues" evidence="1">
    <location>
        <begin position="220"/>
        <end position="234"/>
    </location>
</feature>
<dbReference type="Proteomes" id="UP000027138">
    <property type="component" value="Unassembled WGS sequence"/>
</dbReference>
<proteinExistence type="predicted"/>
<feature type="region of interest" description="Disordered" evidence="1">
    <location>
        <begin position="111"/>
        <end position="280"/>
    </location>
</feature>